<gene>
    <name evidence="12" type="ORF">Pta02_23680</name>
</gene>
<evidence type="ECO:0000256" key="6">
    <source>
        <dbReference type="ARBA" id="ARBA00022777"/>
    </source>
</evidence>
<dbReference type="AlphaFoldDB" id="A0A8J3SXY5"/>
<feature type="transmembrane region" description="Helical" evidence="10">
    <location>
        <begin position="168"/>
        <end position="188"/>
    </location>
</feature>
<keyword evidence="9" id="KW-0175">Coiled coil</keyword>
<feature type="transmembrane region" description="Helical" evidence="10">
    <location>
        <begin position="102"/>
        <end position="123"/>
    </location>
</feature>
<feature type="transmembrane region" description="Helical" evidence="10">
    <location>
        <begin position="232"/>
        <end position="250"/>
    </location>
</feature>
<dbReference type="Proteomes" id="UP000634476">
    <property type="component" value="Unassembled WGS sequence"/>
</dbReference>
<dbReference type="GO" id="GO:0046983">
    <property type="term" value="F:protein dimerization activity"/>
    <property type="evidence" value="ECO:0007669"/>
    <property type="project" value="InterPro"/>
</dbReference>
<keyword evidence="6" id="KW-0418">Kinase</keyword>
<dbReference type="GO" id="GO:0016020">
    <property type="term" value="C:membrane"/>
    <property type="evidence" value="ECO:0007669"/>
    <property type="project" value="InterPro"/>
</dbReference>
<evidence type="ECO:0000259" key="11">
    <source>
        <dbReference type="SMART" id="SM00387"/>
    </source>
</evidence>
<dbReference type="EMBL" id="BOOK01000016">
    <property type="protein sequence ID" value="GII00360.1"/>
    <property type="molecule type" value="Genomic_DNA"/>
</dbReference>
<evidence type="ECO:0000256" key="9">
    <source>
        <dbReference type="SAM" id="Coils"/>
    </source>
</evidence>
<dbReference type="SUPFAM" id="SSF55874">
    <property type="entry name" value="ATPase domain of HSP90 chaperone/DNA topoisomerase II/histidine kinase"/>
    <property type="match status" value="1"/>
</dbReference>
<organism evidence="12 13">
    <name type="scientific">Planobispora takensis</name>
    <dbReference type="NCBI Taxonomy" id="1367882"/>
    <lineage>
        <taxon>Bacteria</taxon>
        <taxon>Bacillati</taxon>
        <taxon>Actinomycetota</taxon>
        <taxon>Actinomycetes</taxon>
        <taxon>Streptosporangiales</taxon>
        <taxon>Streptosporangiaceae</taxon>
        <taxon>Planobispora</taxon>
    </lineage>
</organism>
<evidence type="ECO:0000313" key="13">
    <source>
        <dbReference type="Proteomes" id="UP000634476"/>
    </source>
</evidence>
<dbReference type="GO" id="GO:0005524">
    <property type="term" value="F:ATP binding"/>
    <property type="evidence" value="ECO:0007669"/>
    <property type="project" value="UniProtKB-KW"/>
</dbReference>
<keyword evidence="3" id="KW-0597">Phosphoprotein</keyword>
<dbReference type="InterPro" id="IPR050482">
    <property type="entry name" value="Sensor_HK_TwoCompSys"/>
</dbReference>
<keyword evidence="10" id="KW-0812">Transmembrane</keyword>
<keyword evidence="10" id="KW-1133">Transmembrane helix</keyword>
<protein>
    <recommendedName>
        <fullName evidence="2">histidine kinase</fullName>
        <ecNumber evidence="2">2.7.13.3</ecNumber>
    </recommendedName>
</protein>
<accession>A0A8J3SXY5</accession>
<name>A0A8J3SXY5_9ACTN</name>
<comment type="caution">
    <text evidence="12">The sequence shown here is derived from an EMBL/GenBank/DDBJ whole genome shotgun (WGS) entry which is preliminary data.</text>
</comment>
<dbReference type="Pfam" id="PF07730">
    <property type="entry name" value="HisKA_3"/>
    <property type="match status" value="1"/>
</dbReference>
<keyword evidence="7" id="KW-0067">ATP-binding</keyword>
<dbReference type="InterPro" id="IPR036890">
    <property type="entry name" value="HATPase_C_sf"/>
</dbReference>
<feature type="transmembrane region" description="Helical" evidence="10">
    <location>
        <begin position="78"/>
        <end position="96"/>
    </location>
</feature>
<dbReference type="EC" id="2.7.13.3" evidence="2"/>
<dbReference type="InterPro" id="IPR003594">
    <property type="entry name" value="HATPase_dom"/>
</dbReference>
<keyword evidence="8" id="KW-0902">Two-component regulatory system</keyword>
<dbReference type="Gene3D" id="3.30.450.40">
    <property type="match status" value="1"/>
</dbReference>
<dbReference type="Gene3D" id="3.30.565.10">
    <property type="entry name" value="Histidine kinase-like ATPase, C-terminal domain"/>
    <property type="match status" value="1"/>
</dbReference>
<dbReference type="GO" id="GO:0000155">
    <property type="term" value="F:phosphorelay sensor kinase activity"/>
    <property type="evidence" value="ECO:0007669"/>
    <property type="project" value="InterPro"/>
</dbReference>
<proteinExistence type="predicted"/>
<evidence type="ECO:0000256" key="3">
    <source>
        <dbReference type="ARBA" id="ARBA00022553"/>
    </source>
</evidence>
<feature type="coiled-coil region" evidence="9">
    <location>
        <begin position="419"/>
        <end position="446"/>
    </location>
</feature>
<dbReference type="RefSeq" id="WP_203874791.1">
    <property type="nucleotide sequence ID" value="NZ_BOOK01000016.1"/>
</dbReference>
<evidence type="ECO:0000256" key="10">
    <source>
        <dbReference type="SAM" id="Phobius"/>
    </source>
</evidence>
<dbReference type="SMART" id="SM00387">
    <property type="entry name" value="HATPase_c"/>
    <property type="match status" value="1"/>
</dbReference>
<evidence type="ECO:0000256" key="1">
    <source>
        <dbReference type="ARBA" id="ARBA00000085"/>
    </source>
</evidence>
<dbReference type="CDD" id="cd16917">
    <property type="entry name" value="HATPase_UhpB-NarQ-NarX-like"/>
    <property type="match status" value="1"/>
</dbReference>
<dbReference type="Gene3D" id="1.20.5.1930">
    <property type="match status" value="1"/>
</dbReference>
<dbReference type="Pfam" id="PF02518">
    <property type="entry name" value="HATPase_c"/>
    <property type="match status" value="1"/>
</dbReference>
<feature type="domain" description="Histidine kinase/HSP90-like ATPase" evidence="11">
    <location>
        <begin position="550"/>
        <end position="641"/>
    </location>
</feature>
<evidence type="ECO:0000256" key="5">
    <source>
        <dbReference type="ARBA" id="ARBA00022741"/>
    </source>
</evidence>
<dbReference type="PANTHER" id="PTHR24421:SF10">
    <property type="entry name" value="NITRATE_NITRITE SENSOR PROTEIN NARQ"/>
    <property type="match status" value="1"/>
</dbReference>
<keyword evidence="4" id="KW-0808">Transferase</keyword>
<feature type="transmembrane region" description="Helical" evidence="10">
    <location>
        <begin position="135"/>
        <end position="156"/>
    </location>
</feature>
<keyword evidence="10" id="KW-0472">Membrane</keyword>
<evidence type="ECO:0000256" key="4">
    <source>
        <dbReference type="ARBA" id="ARBA00022679"/>
    </source>
</evidence>
<evidence type="ECO:0000313" key="12">
    <source>
        <dbReference type="EMBL" id="GII00360.1"/>
    </source>
</evidence>
<feature type="transmembrane region" description="Helical" evidence="10">
    <location>
        <begin position="43"/>
        <end position="66"/>
    </location>
</feature>
<evidence type="ECO:0000256" key="2">
    <source>
        <dbReference type="ARBA" id="ARBA00012438"/>
    </source>
</evidence>
<dbReference type="InterPro" id="IPR029016">
    <property type="entry name" value="GAF-like_dom_sf"/>
</dbReference>
<dbReference type="InterPro" id="IPR011712">
    <property type="entry name" value="Sig_transdc_His_kin_sub3_dim/P"/>
</dbReference>
<feature type="transmembrane region" description="Helical" evidence="10">
    <location>
        <begin position="200"/>
        <end position="220"/>
    </location>
</feature>
<reference evidence="12" key="1">
    <citation type="submission" date="2021-01" db="EMBL/GenBank/DDBJ databases">
        <title>Whole genome shotgun sequence of Planobispora takensis NBRC 109077.</title>
        <authorList>
            <person name="Komaki H."/>
            <person name="Tamura T."/>
        </authorList>
    </citation>
    <scope>NUCLEOTIDE SEQUENCE</scope>
    <source>
        <strain evidence="12">NBRC 109077</strain>
    </source>
</reference>
<evidence type="ECO:0000256" key="7">
    <source>
        <dbReference type="ARBA" id="ARBA00022840"/>
    </source>
</evidence>
<dbReference type="PANTHER" id="PTHR24421">
    <property type="entry name" value="NITRATE/NITRITE SENSOR PROTEIN NARX-RELATED"/>
    <property type="match status" value="1"/>
</dbReference>
<sequence length="646" mass="67340">MSAASAVAAVLAVAWAVVALVLAPRPGDRAPARGAGLLAAAQATTAVWTAAVPVAIGGWFCLALALPDGRLGTPWRRLTAGTALLGGAVWTALSLRDGDSGSGLRFGLAFAGCAAVAGLAVALRCTRASARERAALQWTAACALLAGAATAVVLALKVLMGLPADPLPWVLGTLTLIPAGVLLGRLPATARAGDRALTEAVVISGFTVMVAAVYLVTVIGLGRVPDAGERDVLLAGMAAAGVVAVLALPFRARMTATAQSLIGRTEVPPEELLATFGARMSRAVPFDELLLQLAESLRATLGQAGAEVWVGAGGVLTRTVSVPDRPQQRLELDERERVVVGRTRVAGAGWLAVWLPALPVEHPQQAPVRVAPVSHLGELLGLIVVRRPGDGLPYTEEDDRVLVELARQVGLALHNMRLDSALQESLEELRRRNEELQASRLRIVTAADAARRSIERDLHDGAQQHLVALSVKLGLAAELAGEDPDLVKPLLAELREDVQQTITAVRELAHGVYPPLLRNHGLGQALNSAARRSPLPCAVEVDLPDRYSEEIEAAVYFCCLEAMQNAGKYAGDGAAVTVEVSAGDSALRFEVADDGAGFTVREHGHGFVNMRDRLGAVGGGLTVESGPGSGTRVRGEIPLTGPVRRA</sequence>
<comment type="catalytic activity">
    <reaction evidence="1">
        <text>ATP + protein L-histidine = ADP + protein N-phospho-L-histidine.</text>
        <dbReference type="EC" id="2.7.13.3"/>
    </reaction>
</comment>
<keyword evidence="5" id="KW-0547">Nucleotide-binding</keyword>
<evidence type="ECO:0000256" key="8">
    <source>
        <dbReference type="ARBA" id="ARBA00023012"/>
    </source>
</evidence>
<dbReference type="SUPFAM" id="SSF55781">
    <property type="entry name" value="GAF domain-like"/>
    <property type="match status" value="1"/>
</dbReference>
<keyword evidence="13" id="KW-1185">Reference proteome</keyword>